<accession>A0A329QYK2</accession>
<name>A0A329QYK2_9ACTN</name>
<dbReference type="SUPFAM" id="SSF142433">
    <property type="entry name" value="CinA-like"/>
    <property type="match status" value="1"/>
</dbReference>
<gene>
    <name evidence="2" type="ORF">DPM12_07170</name>
</gene>
<protein>
    <submittedName>
        <fullName evidence="2">Damage-inducible protein CinA</fullName>
    </submittedName>
</protein>
<evidence type="ECO:0000313" key="2">
    <source>
        <dbReference type="EMBL" id="RAW16402.1"/>
    </source>
</evidence>
<organism evidence="2 3">
    <name type="scientific">Phytoactinopolyspora halophila</name>
    <dbReference type="NCBI Taxonomy" id="1981511"/>
    <lineage>
        <taxon>Bacteria</taxon>
        <taxon>Bacillati</taxon>
        <taxon>Actinomycetota</taxon>
        <taxon>Actinomycetes</taxon>
        <taxon>Jiangellales</taxon>
        <taxon>Jiangellaceae</taxon>
        <taxon>Phytoactinopolyspora</taxon>
    </lineage>
</organism>
<keyword evidence="3" id="KW-1185">Reference proteome</keyword>
<dbReference type="AlphaFoldDB" id="A0A329QYK2"/>
<dbReference type="OrthoDB" id="1253990at2"/>
<evidence type="ECO:0000259" key="1">
    <source>
        <dbReference type="Pfam" id="PF02464"/>
    </source>
</evidence>
<dbReference type="InterPro" id="IPR036653">
    <property type="entry name" value="CinA-like_C"/>
</dbReference>
<dbReference type="Pfam" id="PF02464">
    <property type="entry name" value="CinA"/>
    <property type="match status" value="1"/>
</dbReference>
<dbReference type="RefSeq" id="WP_112257614.1">
    <property type="nucleotide sequence ID" value="NZ_QMIG01000004.1"/>
</dbReference>
<dbReference type="Proteomes" id="UP000250462">
    <property type="component" value="Unassembled WGS sequence"/>
</dbReference>
<dbReference type="Gene3D" id="3.90.950.20">
    <property type="entry name" value="CinA-like"/>
    <property type="match status" value="1"/>
</dbReference>
<reference evidence="2 3" key="1">
    <citation type="submission" date="2018-06" db="EMBL/GenBank/DDBJ databases">
        <title>Phytoactinopolyspora halophila sp. nov., a novel halophilic actinomycete isolated from a saline soil in China.</title>
        <authorList>
            <person name="Tang S.-K."/>
        </authorList>
    </citation>
    <scope>NUCLEOTIDE SEQUENCE [LARGE SCALE GENOMIC DNA]</scope>
    <source>
        <strain evidence="2 3">YIM 96934</strain>
    </source>
</reference>
<dbReference type="InterPro" id="IPR008136">
    <property type="entry name" value="CinA_C"/>
</dbReference>
<sequence>MTDAIEVAAAETIASLRRHGVTVATAESMTGGLVSAALTSVAGASSVFRGGIVAYATSSKAHVVGVDRAVLDRHGAVAVETAVEMAAGCRRELGADIGLATTGVAGPDSQDGHPPGTVFVAIVAAPGGGDAAGGNSPEASVTSFTGASRLEGSRGEIRSAAVVAALSALRAVAEAWPAGS</sequence>
<dbReference type="NCBIfam" id="TIGR00199">
    <property type="entry name" value="PncC_domain"/>
    <property type="match status" value="1"/>
</dbReference>
<comment type="caution">
    <text evidence="2">The sequence shown here is derived from an EMBL/GenBank/DDBJ whole genome shotgun (WGS) entry which is preliminary data.</text>
</comment>
<proteinExistence type="predicted"/>
<dbReference type="EMBL" id="QMIG01000004">
    <property type="protein sequence ID" value="RAW16402.1"/>
    <property type="molecule type" value="Genomic_DNA"/>
</dbReference>
<feature type="domain" description="CinA C-terminal" evidence="1">
    <location>
        <begin position="9"/>
        <end position="171"/>
    </location>
</feature>
<evidence type="ECO:0000313" key="3">
    <source>
        <dbReference type="Proteomes" id="UP000250462"/>
    </source>
</evidence>